<dbReference type="PANTHER" id="PTHR18895">
    <property type="entry name" value="HEMK METHYLTRANSFERASE"/>
    <property type="match status" value="1"/>
</dbReference>
<feature type="binding site" evidence="5">
    <location>
        <position position="171"/>
    </location>
    <ligand>
        <name>S-adenosyl-L-methionine</name>
        <dbReference type="ChEBI" id="CHEBI:59789"/>
    </ligand>
</feature>
<protein>
    <recommendedName>
        <fullName evidence="5">Release factor glutamine methyltransferase</fullName>
        <shortName evidence="5">RF MTase</shortName>
        <ecNumber evidence="5">2.1.1.297</ecNumber>
    </recommendedName>
    <alternativeName>
        <fullName evidence="5">N5-glutamine methyltransferase PrmC</fullName>
    </alternativeName>
    <alternativeName>
        <fullName evidence="5">Protein-(glutamine-N5) MTase PrmC</fullName>
    </alternativeName>
    <alternativeName>
        <fullName evidence="5">Protein-glutamine N-methyltransferase PrmC</fullName>
    </alternativeName>
</protein>
<dbReference type="InterPro" id="IPR040758">
    <property type="entry name" value="PrmC_N"/>
</dbReference>
<feature type="binding site" evidence="5">
    <location>
        <begin position="186"/>
        <end position="189"/>
    </location>
    <ligand>
        <name>substrate</name>
    </ligand>
</feature>
<name>A0A1R4HJN0_9GAMM</name>
<feature type="domain" description="Methyltransferase small" evidence="6">
    <location>
        <begin position="108"/>
        <end position="193"/>
    </location>
</feature>
<dbReference type="FunFam" id="3.40.50.150:FF:000053">
    <property type="entry name" value="Release factor glutamine methyltransferase"/>
    <property type="match status" value="1"/>
</dbReference>
<evidence type="ECO:0000256" key="5">
    <source>
        <dbReference type="HAMAP-Rule" id="MF_02126"/>
    </source>
</evidence>
<dbReference type="InterPro" id="IPR019874">
    <property type="entry name" value="RF_methyltr_PrmC"/>
</dbReference>
<dbReference type="InterPro" id="IPR007848">
    <property type="entry name" value="Small_mtfrase_dom"/>
</dbReference>
<dbReference type="InterPro" id="IPR004556">
    <property type="entry name" value="HemK-like"/>
</dbReference>
<dbReference type="GO" id="GO:0102559">
    <property type="term" value="F:peptide chain release factor N(5)-glutamine methyltransferase activity"/>
    <property type="evidence" value="ECO:0007669"/>
    <property type="project" value="UniProtKB-EC"/>
</dbReference>
<dbReference type="NCBIfam" id="TIGR03534">
    <property type="entry name" value="RF_mod_PrmC"/>
    <property type="match status" value="1"/>
</dbReference>
<dbReference type="HAMAP" id="MF_02126">
    <property type="entry name" value="RF_methyltr_PrmC"/>
    <property type="match status" value="1"/>
</dbReference>
<evidence type="ECO:0000256" key="3">
    <source>
        <dbReference type="ARBA" id="ARBA00022691"/>
    </source>
</evidence>
<dbReference type="Gene3D" id="1.10.8.10">
    <property type="entry name" value="DNA helicase RuvA subunit, C-terminal domain"/>
    <property type="match status" value="1"/>
</dbReference>
<comment type="catalytic activity">
    <reaction evidence="4 5">
        <text>L-glutaminyl-[peptide chain release factor] + S-adenosyl-L-methionine = N(5)-methyl-L-glutaminyl-[peptide chain release factor] + S-adenosyl-L-homocysteine + H(+)</text>
        <dbReference type="Rhea" id="RHEA:42896"/>
        <dbReference type="Rhea" id="RHEA-COMP:10271"/>
        <dbReference type="Rhea" id="RHEA-COMP:10272"/>
        <dbReference type="ChEBI" id="CHEBI:15378"/>
        <dbReference type="ChEBI" id="CHEBI:30011"/>
        <dbReference type="ChEBI" id="CHEBI:57856"/>
        <dbReference type="ChEBI" id="CHEBI:59789"/>
        <dbReference type="ChEBI" id="CHEBI:61891"/>
        <dbReference type="EC" id="2.1.1.297"/>
    </reaction>
</comment>
<evidence type="ECO:0000256" key="2">
    <source>
        <dbReference type="ARBA" id="ARBA00022679"/>
    </source>
</evidence>
<dbReference type="EC" id="2.1.1.297" evidence="5"/>
<feature type="binding site" evidence="5">
    <location>
        <position position="186"/>
    </location>
    <ligand>
        <name>S-adenosyl-L-methionine</name>
        <dbReference type="ChEBI" id="CHEBI:59789"/>
    </ligand>
</feature>
<dbReference type="GO" id="GO:0032259">
    <property type="term" value="P:methylation"/>
    <property type="evidence" value="ECO:0007669"/>
    <property type="project" value="UniProtKB-KW"/>
</dbReference>
<dbReference type="Proteomes" id="UP000195667">
    <property type="component" value="Unassembled WGS sequence"/>
</dbReference>
<dbReference type="InterPro" id="IPR029063">
    <property type="entry name" value="SAM-dependent_MTases_sf"/>
</dbReference>
<dbReference type="EMBL" id="FUKI01000170">
    <property type="protein sequence ID" value="SJM96429.1"/>
    <property type="molecule type" value="Genomic_DNA"/>
</dbReference>
<dbReference type="RefSeq" id="WP_087145250.1">
    <property type="nucleotide sequence ID" value="NZ_FUKI01000170.1"/>
</dbReference>
<dbReference type="SUPFAM" id="SSF53335">
    <property type="entry name" value="S-adenosyl-L-methionine-dependent methyltransferases"/>
    <property type="match status" value="1"/>
</dbReference>
<sequence length="280" mass="31330">MLSIQTALDQATERLSTSSESAALDAEVLLCLTLQKQRSHLRAWPDKMLDAPQTEAFWAVVAKRQQGQPIAYITGIREFWSRDFKVSPAVLIPRPDTEVLIEHALRLLPINQPCKIIDLGTGSGIISVTLAAERLLSEVTATDISETALAIAQSNAKQHCVDHIQFYISDWFSQVPEGLFDLVVSNPPYIAENNPHLLDGDLRFEPQSALIALDNGLKDIQTLVEQSRSRLHIGGHLLIEHGYNQQDAVQNIFQHFAYKNIQTYIDLSGQPRVTYGQWHS</sequence>
<evidence type="ECO:0000313" key="9">
    <source>
        <dbReference type="Proteomes" id="UP000195667"/>
    </source>
</evidence>
<dbReference type="GO" id="GO:0003676">
    <property type="term" value="F:nucleic acid binding"/>
    <property type="evidence" value="ECO:0007669"/>
    <property type="project" value="InterPro"/>
</dbReference>
<dbReference type="NCBIfam" id="TIGR00536">
    <property type="entry name" value="hemK_fam"/>
    <property type="match status" value="1"/>
</dbReference>
<dbReference type="PANTHER" id="PTHR18895:SF74">
    <property type="entry name" value="MTRF1L RELEASE FACTOR GLUTAMINE METHYLTRANSFERASE"/>
    <property type="match status" value="1"/>
</dbReference>
<keyword evidence="1 5" id="KW-0489">Methyltransferase</keyword>
<feature type="binding site" evidence="5">
    <location>
        <begin position="120"/>
        <end position="124"/>
    </location>
    <ligand>
        <name>S-adenosyl-L-methionine</name>
        <dbReference type="ChEBI" id="CHEBI:59789"/>
    </ligand>
</feature>
<reference evidence="9" key="1">
    <citation type="submission" date="2017-02" db="EMBL/GenBank/DDBJ databases">
        <authorList>
            <person name="Daims H."/>
        </authorList>
    </citation>
    <scope>NUCLEOTIDE SEQUENCE [LARGE SCALE GENOMIC DNA]</scope>
</reference>
<organism evidence="8 9">
    <name type="scientific">Crenothrix polyspora</name>
    <dbReference type="NCBI Taxonomy" id="360316"/>
    <lineage>
        <taxon>Bacteria</taxon>
        <taxon>Pseudomonadati</taxon>
        <taxon>Pseudomonadota</taxon>
        <taxon>Gammaproteobacteria</taxon>
        <taxon>Methylococcales</taxon>
        <taxon>Crenotrichaceae</taxon>
        <taxon>Crenothrix</taxon>
    </lineage>
</organism>
<keyword evidence="3 5" id="KW-0949">S-adenosyl-L-methionine</keyword>
<comment type="similarity">
    <text evidence="5">Belongs to the protein N5-glutamine methyltransferase family. PrmC subfamily.</text>
</comment>
<dbReference type="PROSITE" id="PS00092">
    <property type="entry name" value="N6_MTASE"/>
    <property type="match status" value="1"/>
</dbReference>
<dbReference type="InterPro" id="IPR002052">
    <property type="entry name" value="DNA_methylase_N6_adenine_CS"/>
</dbReference>
<dbReference type="Gene3D" id="3.40.50.150">
    <property type="entry name" value="Vaccinia Virus protein VP39"/>
    <property type="match status" value="1"/>
</dbReference>
<dbReference type="OrthoDB" id="9800643at2"/>
<evidence type="ECO:0000259" key="7">
    <source>
        <dbReference type="Pfam" id="PF17827"/>
    </source>
</evidence>
<gene>
    <name evidence="5 8" type="primary">prmC</name>
    <name evidence="8" type="ORF">CRENPOLYSF1_90033</name>
</gene>
<feature type="binding site" evidence="5">
    <location>
        <position position="143"/>
    </location>
    <ligand>
        <name>S-adenosyl-L-methionine</name>
        <dbReference type="ChEBI" id="CHEBI:59789"/>
    </ligand>
</feature>
<dbReference type="Pfam" id="PF05175">
    <property type="entry name" value="MTS"/>
    <property type="match status" value="1"/>
</dbReference>
<evidence type="ECO:0000259" key="6">
    <source>
        <dbReference type="Pfam" id="PF05175"/>
    </source>
</evidence>
<feature type="domain" description="Release factor glutamine methyltransferase N-terminal" evidence="7">
    <location>
        <begin position="7"/>
        <end position="75"/>
    </location>
</feature>
<dbReference type="AlphaFoldDB" id="A0A1R4HJN0"/>
<dbReference type="CDD" id="cd02440">
    <property type="entry name" value="AdoMet_MTases"/>
    <property type="match status" value="1"/>
</dbReference>
<evidence type="ECO:0000313" key="8">
    <source>
        <dbReference type="EMBL" id="SJM96429.1"/>
    </source>
</evidence>
<keyword evidence="9" id="KW-1185">Reference proteome</keyword>
<comment type="function">
    <text evidence="5">Methylates the class 1 translation termination release factors RF1/PrfA and RF2/PrfB on the glutamine residue of the universally conserved GGQ motif.</text>
</comment>
<keyword evidence="2 5" id="KW-0808">Transferase</keyword>
<dbReference type="InterPro" id="IPR050320">
    <property type="entry name" value="N5-glutamine_MTase"/>
</dbReference>
<proteinExistence type="inferred from homology"/>
<dbReference type="Pfam" id="PF17827">
    <property type="entry name" value="PrmC_N"/>
    <property type="match status" value="1"/>
</dbReference>
<evidence type="ECO:0000256" key="1">
    <source>
        <dbReference type="ARBA" id="ARBA00022603"/>
    </source>
</evidence>
<accession>A0A1R4HJN0</accession>
<evidence type="ECO:0000256" key="4">
    <source>
        <dbReference type="ARBA" id="ARBA00048391"/>
    </source>
</evidence>